<reference evidence="1" key="1">
    <citation type="submission" date="2021-01" db="EMBL/GenBank/DDBJ databases">
        <authorList>
            <person name="Corre E."/>
            <person name="Pelletier E."/>
            <person name="Niang G."/>
            <person name="Scheremetjew M."/>
            <person name="Finn R."/>
            <person name="Kale V."/>
            <person name="Holt S."/>
            <person name="Cochrane G."/>
            <person name="Meng A."/>
            <person name="Brown T."/>
            <person name="Cohen L."/>
        </authorList>
    </citation>
    <scope>NUCLEOTIDE SEQUENCE</scope>
    <source>
        <strain evidence="1">CCMP 410</strain>
    </source>
</reference>
<name>A0A7S1Y033_9STRA</name>
<dbReference type="AlphaFoldDB" id="A0A7S1Y033"/>
<dbReference type="EMBL" id="HBGK01001059">
    <property type="protein sequence ID" value="CAD9271655.1"/>
    <property type="molecule type" value="Transcribed_RNA"/>
</dbReference>
<gene>
    <name evidence="1" type="ORF">GOCE00092_LOCUS560</name>
</gene>
<organism evidence="1">
    <name type="scientific">Grammatophora oceanica</name>
    <dbReference type="NCBI Taxonomy" id="210454"/>
    <lineage>
        <taxon>Eukaryota</taxon>
        <taxon>Sar</taxon>
        <taxon>Stramenopiles</taxon>
        <taxon>Ochrophyta</taxon>
        <taxon>Bacillariophyta</taxon>
        <taxon>Fragilariophyceae</taxon>
        <taxon>Fragilariophycidae</taxon>
        <taxon>Rhabdonematales</taxon>
        <taxon>Grammatophoraceae</taxon>
        <taxon>Grammatophora</taxon>
    </lineage>
</organism>
<proteinExistence type="predicted"/>
<accession>A0A7S1Y033</accession>
<protein>
    <submittedName>
        <fullName evidence="1">Uncharacterized protein</fullName>
    </submittedName>
</protein>
<evidence type="ECO:0000313" key="1">
    <source>
        <dbReference type="EMBL" id="CAD9271655.1"/>
    </source>
</evidence>
<sequence>MFVGGTSLSQNVVGSTPALLDQNDVTDDQWVAIADKELCPANRWAQIGCWGGDSTTYGICSPCWEMIWGVLRGEQLNNLPNLQIGVSEARSLLPNVDIYRASGQGSPNQPK</sequence>